<protein>
    <submittedName>
        <fullName evidence="1">Uncharacterized protein</fullName>
    </submittedName>
</protein>
<keyword evidence="2" id="KW-1185">Reference proteome</keyword>
<dbReference type="AlphaFoldDB" id="A0AAV4H8B5"/>
<sequence length="104" mass="11697">MADVSKTNVTRQTRPPKRFTVNEALAILEDCLDDDASECDKVNIYFEPPECQVLTDEDSADEDGVIDNLSRNQLNTSCTVTACNKKKLGKETSLKLRLKKMTRD</sequence>
<comment type="caution">
    <text evidence="1">The sequence shown here is derived from an EMBL/GenBank/DDBJ whole genome shotgun (WGS) entry which is preliminary data.</text>
</comment>
<evidence type="ECO:0000313" key="2">
    <source>
        <dbReference type="Proteomes" id="UP000762676"/>
    </source>
</evidence>
<name>A0AAV4H8B5_9GAST</name>
<proteinExistence type="predicted"/>
<organism evidence="1 2">
    <name type="scientific">Elysia marginata</name>
    <dbReference type="NCBI Taxonomy" id="1093978"/>
    <lineage>
        <taxon>Eukaryota</taxon>
        <taxon>Metazoa</taxon>
        <taxon>Spiralia</taxon>
        <taxon>Lophotrochozoa</taxon>
        <taxon>Mollusca</taxon>
        <taxon>Gastropoda</taxon>
        <taxon>Heterobranchia</taxon>
        <taxon>Euthyneura</taxon>
        <taxon>Panpulmonata</taxon>
        <taxon>Sacoglossa</taxon>
        <taxon>Placobranchoidea</taxon>
        <taxon>Plakobranchidae</taxon>
        <taxon>Elysia</taxon>
    </lineage>
</organism>
<reference evidence="1 2" key="1">
    <citation type="journal article" date="2021" name="Elife">
        <title>Chloroplast acquisition without the gene transfer in kleptoplastic sea slugs, Plakobranchus ocellatus.</title>
        <authorList>
            <person name="Maeda T."/>
            <person name="Takahashi S."/>
            <person name="Yoshida T."/>
            <person name="Shimamura S."/>
            <person name="Takaki Y."/>
            <person name="Nagai Y."/>
            <person name="Toyoda A."/>
            <person name="Suzuki Y."/>
            <person name="Arimoto A."/>
            <person name="Ishii H."/>
            <person name="Satoh N."/>
            <person name="Nishiyama T."/>
            <person name="Hasebe M."/>
            <person name="Maruyama T."/>
            <person name="Minagawa J."/>
            <person name="Obokata J."/>
            <person name="Shigenobu S."/>
        </authorList>
    </citation>
    <scope>NUCLEOTIDE SEQUENCE [LARGE SCALE GENOMIC DNA]</scope>
</reference>
<dbReference type="EMBL" id="BMAT01008867">
    <property type="protein sequence ID" value="GFR94009.1"/>
    <property type="molecule type" value="Genomic_DNA"/>
</dbReference>
<evidence type="ECO:0000313" key="1">
    <source>
        <dbReference type="EMBL" id="GFR94009.1"/>
    </source>
</evidence>
<dbReference type="Proteomes" id="UP000762676">
    <property type="component" value="Unassembled WGS sequence"/>
</dbReference>
<gene>
    <name evidence="1" type="ORF">ElyMa_004391900</name>
</gene>
<accession>A0AAV4H8B5</accession>